<evidence type="ECO:0000313" key="2">
    <source>
        <dbReference type="EMBL" id="UXI65775.1"/>
    </source>
</evidence>
<protein>
    <recommendedName>
        <fullName evidence="4">Cytochrome P460</fullName>
    </recommendedName>
</protein>
<organism evidence="2 3">
    <name type="scientific">Tahibacter amnicola</name>
    <dbReference type="NCBI Taxonomy" id="2976241"/>
    <lineage>
        <taxon>Bacteria</taxon>
        <taxon>Pseudomonadati</taxon>
        <taxon>Pseudomonadota</taxon>
        <taxon>Gammaproteobacteria</taxon>
        <taxon>Lysobacterales</taxon>
        <taxon>Rhodanobacteraceae</taxon>
        <taxon>Tahibacter</taxon>
    </lineage>
</organism>
<dbReference type="InterPro" id="IPR036280">
    <property type="entry name" value="Multihaem_cyt_sf"/>
</dbReference>
<evidence type="ECO:0000256" key="1">
    <source>
        <dbReference type="SAM" id="SignalP"/>
    </source>
</evidence>
<reference evidence="2" key="1">
    <citation type="submission" date="2022-09" db="EMBL/GenBank/DDBJ databases">
        <title>Tahibacter sp. nov., isolated from a fresh water.</title>
        <authorList>
            <person name="Baek J.H."/>
            <person name="Lee J.K."/>
            <person name="Kim J.M."/>
            <person name="Jeon C.O."/>
        </authorList>
    </citation>
    <scope>NUCLEOTIDE SEQUENCE</scope>
    <source>
        <strain evidence="2">W38</strain>
    </source>
</reference>
<name>A0ABY6B7A1_9GAMM</name>
<keyword evidence="1" id="KW-0732">Signal</keyword>
<feature type="chain" id="PRO_5046015110" description="Cytochrome P460" evidence="1">
    <location>
        <begin position="27"/>
        <end position="1014"/>
    </location>
</feature>
<evidence type="ECO:0008006" key="4">
    <source>
        <dbReference type="Google" id="ProtNLM"/>
    </source>
</evidence>
<dbReference type="Gene3D" id="1.10.1130.10">
    <property type="entry name" value="Flavocytochrome C3, Chain A"/>
    <property type="match status" value="1"/>
</dbReference>
<sequence>MARLSLLPRWISAGVLLSCPLPVASAGPAPLPPFPPDQPASWVCPQSPPEPSPAQVAAWCKKHRDRGKPAKLPLAPAEVVNLEAKNAYDLQLRTFLRERTYRKLGWIADRDWRLTGPYAGDFGDGKSYGVHPAVRVWYSPEVVDWMCSGRTGAIGEGAMIVKEMRSIDPKALGIDPDAPCMVPKAKASTVEPSSWTVMVRYPGASHDGWYWANPTGSGDGNPPILTGSAVTWPSFFGPDPAHPENNPRWYPTGDLFQDPTQPNAKLADIVTPYSQFGAYCIICHASAEKELTYASLDNVLTSGILYRHFALPGAKPAFDDLAGASHKDPANDDSERAALATAQAGSWKFTTALSRPAPGFAQAFGTLGPSTFADAFAFHLPGETFDHRIAAAKGPALFLTSDQCIGCHDATVSNDATPNMLVTDPDTGNAINVSMYGEWRASPMGLAGRDPIFFAQLQSETNNLSAMTECIENTCLHCHGAMGQRQLALDTASPNARCRNLFAIPPPPGVPFGEPFRLSMVTQYQDSQPHATYGNLARDGISCAVCHHIDKEALGTQPSFTGNWVAGPADRIFGPFDTVIPKPMEHALGLTPQKGDQITGSDLCGSCHNILLPVFNNDGTPRRVRAPGGAFVTATYEQTTHLEWRNSDFARGETFRSCQDCHMPTHYKSLNLDGTRIANIESADFAPTTHRLPDKDITLQPRAYRRHALHGLNLFLNEMFQQFPLLLGVRQIDYMGATTTQPGLITASESMTRMANHETAEVTIRDVAFDARRGKLDARVHVVNKTGHYLPSGVGFRRVFLEFLVQDAAGNVLWASGRTNTLGQILDGTTDTPLATERGTDQTRFQPHYERITRGDQVQIYQELIKDSAGELTTSFLRRVHPVKDNRLRPKGFDPKVFLRDPSPYIQILGEVEGEAKNDPHYTDPRLTGSDVVRYSISLSRDQAARAAKVTAVLYSQSIPPSYLQQRFADANAGAAQKDQIQRLYYLTSHLNTDGTTPIADWKVKLVGAQAQIR</sequence>
<feature type="signal peptide" evidence="1">
    <location>
        <begin position="1"/>
        <end position="26"/>
    </location>
</feature>
<dbReference type="RefSeq" id="WP_261692771.1">
    <property type="nucleotide sequence ID" value="NZ_CP104694.1"/>
</dbReference>
<keyword evidence="3" id="KW-1185">Reference proteome</keyword>
<proteinExistence type="predicted"/>
<evidence type="ECO:0000313" key="3">
    <source>
        <dbReference type="Proteomes" id="UP001064632"/>
    </source>
</evidence>
<dbReference type="EMBL" id="CP104694">
    <property type="protein sequence ID" value="UXI65775.1"/>
    <property type="molecule type" value="Genomic_DNA"/>
</dbReference>
<dbReference type="Proteomes" id="UP001064632">
    <property type="component" value="Chromosome"/>
</dbReference>
<dbReference type="SUPFAM" id="SSF48695">
    <property type="entry name" value="Multiheme cytochromes"/>
    <property type="match status" value="1"/>
</dbReference>
<gene>
    <name evidence="2" type="ORF">N4264_13475</name>
</gene>
<accession>A0ABY6B7A1</accession>